<dbReference type="RefSeq" id="WP_154460143.1">
    <property type="nucleotide sequence ID" value="NZ_VUMM01000009.1"/>
</dbReference>
<evidence type="ECO:0000313" key="3">
    <source>
        <dbReference type="Proteomes" id="UP000470082"/>
    </source>
</evidence>
<proteinExistence type="predicted"/>
<name>A0A7X2N382_9FIRM</name>
<comment type="caution">
    <text evidence="2">The sequence shown here is derived from an EMBL/GenBank/DDBJ whole genome shotgun (WGS) entry which is preliminary data.</text>
</comment>
<organism evidence="2 3">
    <name type="scientific">Floccifex porci</name>
    <dbReference type="NCBI Taxonomy" id="2606629"/>
    <lineage>
        <taxon>Bacteria</taxon>
        <taxon>Bacillati</taxon>
        <taxon>Bacillota</taxon>
        <taxon>Erysipelotrichia</taxon>
        <taxon>Erysipelotrichales</taxon>
        <taxon>Erysipelotrichaceae</taxon>
        <taxon>Floccifex</taxon>
    </lineage>
</organism>
<evidence type="ECO:0000259" key="1">
    <source>
        <dbReference type="SMART" id="SM00849"/>
    </source>
</evidence>
<dbReference type="SUPFAM" id="SSF56281">
    <property type="entry name" value="Metallo-hydrolase/oxidoreductase"/>
    <property type="match status" value="1"/>
</dbReference>
<dbReference type="EMBL" id="VUMM01000009">
    <property type="protein sequence ID" value="MSS01606.1"/>
    <property type="molecule type" value="Genomic_DNA"/>
</dbReference>
<keyword evidence="3" id="KW-1185">Reference proteome</keyword>
<reference evidence="2 3" key="1">
    <citation type="submission" date="2019-08" db="EMBL/GenBank/DDBJ databases">
        <title>In-depth cultivation of the pig gut microbiome towards novel bacterial diversity and tailored functional studies.</title>
        <authorList>
            <person name="Wylensek D."/>
            <person name="Hitch T.C.A."/>
            <person name="Clavel T."/>
        </authorList>
    </citation>
    <scope>NUCLEOTIDE SEQUENCE [LARGE SCALE GENOMIC DNA]</scope>
    <source>
        <strain evidence="2 3">LKV-178-WT-2G</strain>
    </source>
</reference>
<dbReference type="Pfam" id="PF00753">
    <property type="entry name" value="Lactamase_B"/>
    <property type="match status" value="1"/>
</dbReference>
<dbReference type="InterPro" id="IPR001279">
    <property type="entry name" value="Metallo-B-lactamas"/>
</dbReference>
<dbReference type="GO" id="GO:0016787">
    <property type="term" value="F:hydrolase activity"/>
    <property type="evidence" value="ECO:0007669"/>
    <property type="project" value="UniProtKB-KW"/>
</dbReference>
<dbReference type="PANTHER" id="PTHR42951">
    <property type="entry name" value="METALLO-BETA-LACTAMASE DOMAIN-CONTAINING"/>
    <property type="match status" value="1"/>
</dbReference>
<accession>A0A7X2N382</accession>
<protein>
    <submittedName>
        <fullName evidence="2">MBL fold metallo-hydrolase</fullName>
    </submittedName>
</protein>
<dbReference type="PANTHER" id="PTHR42951:SF22">
    <property type="entry name" value="METALLO BETA-LACTAMASE SUPERFAMILY LIPOPROTEIN"/>
    <property type="match status" value="1"/>
</dbReference>
<evidence type="ECO:0000313" key="2">
    <source>
        <dbReference type="EMBL" id="MSS01606.1"/>
    </source>
</evidence>
<dbReference type="Proteomes" id="UP000470082">
    <property type="component" value="Unassembled WGS sequence"/>
</dbReference>
<feature type="domain" description="Metallo-beta-lactamase" evidence="1">
    <location>
        <begin position="70"/>
        <end position="263"/>
    </location>
</feature>
<dbReference type="InterPro" id="IPR050855">
    <property type="entry name" value="NDM-1-like"/>
</dbReference>
<dbReference type="SMART" id="SM00849">
    <property type="entry name" value="Lactamase_B"/>
    <property type="match status" value="1"/>
</dbReference>
<dbReference type="Gene3D" id="3.60.15.10">
    <property type="entry name" value="Ribonuclease Z/Hydroxyacylglutathione hydrolase-like"/>
    <property type="match status" value="1"/>
</dbReference>
<dbReference type="AlphaFoldDB" id="A0A7X2N382"/>
<gene>
    <name evidence="2" type="ORF">FYJ50_05780</name>
</gene>
<sequence length="323" mass="37312">MLDPRPIKSDLKTRYINPEKEKPSRWSFLKILREYSTLKQFYPEINPYAEVYKFRDNVYCIYYDGIHAAEMWCYLIDGPEKALLIDTAFGLGDLKGLIHKLVGDKEVIVCNTHRHIDHVSGNSHFEKVYCHYADAQAIKDNQSAQVVYDFVHDENGELSYTWFDENDLPPFSPYEVIGVDNHHYFDLGQGYIVELIHLPGHTAGQSGFLDHQNGCFFIGDVTSAFGGDEKEQYPEFCTINSLRDALKDFMPRIEEVSGIFPGHGTIDLHPKTLQYIMDTANRIIAHPDWYDTKVDFFGTEMYAKFIYQQGSDLKYTKEAVIKE</sequence>
<dbReference type="InterPro" id="IPR036866">
    <property type="entry name" value="RibonucZ/Hydroxyglut_hydro"/>
</dbReference>
<keyword evidence="2" id="KW-0378">Hydrolase</keyword>